<reference evidence="1 2" key="1">
    <citation type="submission" date="2018-03" db="EMBL/GenBank/DDBJ databases">
        <title>Whole genome sequencing of Histamine producing bacteria.</title>
        <authorList>
            <person name="Butler K."/>
        </authorList>
    </citation>
    <scope>NUCLEOTIDE SEQUENCE [LARGE SCALE GENOMIC DNA]</scope>
    <source>
        <strain evidence="1 2">ATCC 19614</strain>
    </source>
</reference>
<dbReference type="AlphaFoldDB" id="A0A2T3LBH2"/>
<accession>A0A2T3LBH2</accession>
<dbReference type="EMBL" id="PYOC01000002">
    <property type="protein sequence ID" value="PSV48663.1"/>
    <property type="molecule type" value="Genomic_DNA"/>
</dbReference>
<protein>
    <submittedName>
        <fullName evidence="1">Uncharacterized protein</fullName>
    </submittedName>
</protein>
<evidence type="ECO:0000313" key="2">
    <source>
        <dbReference type="Proteomes" id="UP000241803"/>
    </source>
</evidence>
<comment type="caution">
    <text evidence="1">The sequence shown here is derived from an EMBL/GenBank/DDBJ whole genome shotgun (WGS) entry which is preliminary data.</text>
</comment>
<organism evidence="1 2">
    <name type="scientific">Photobacterium indicum</name>
    <dbReference type="NCBI Taxonomy" id="81447"/>
    <lineage>
        <taxon>Bacteria</taxon>
        <taxon>Pseudomonadati</taxon>
        <taxon>Pseudomonadota</taxon>
        <taxon>Gammaproteobacteria</taxon>
        <taxon>Vibrionales</taxon>
        <taxon>Vibrionaceae</taxon>
        <taxon>Photobacterium</taxon>
    </lineage>
</organism>
<name>A0A2T3LBH2_9GAMM</name>
<keyword evidence="2" id="KW-1185">Reference proteome</keyword>
<dbReference type="Proteomes" id="UP000241803">
    <property type="component" value="Unassembled WGS sequence"/>
</dbReference>
<proteinExistence type="predicted"/>
<evidence type="ECO:0000313" key="1">
    <source>
        <dbReference type="EMBL" id="PSV48663.1"/>
    </source>
</evidence>
<gene>
    <name evidence="1" type="ORF">C9J47_09150</name>
</gene>
<sequence>MRIYALWLLFYVVLLQKVCVMYKRNLKHSRVNNLYKFVSAKMNRVFIAEGSPHIHSYEAQPVGFVYQCFNRDCPYKPDFNCVDSSNN</sequence>